<feature type="domain" description="Thioredoxin" evidence="5">
    <location>
        <begin position="32"/>
        <end position="200"/>
    </location>
</feature>
<proteinExistence type="inferred from homology"/>
<evidence type="ECO:0000256" key="1">
    <source>
        <dbReference type="ARBA" id="ARBA00010996"/>
    </source>
</evidence>
<accession>A0A1H9WJY6</accession>
<keyword evidence="4" id="KW-1015">Disulfide bond</keyword>
<dbReference type="RefSeq" id="WP_177190498.1">
    <property type="nucleotide sequence ID" value="NZ_FOGU01000011.1"/>
</dbReference>
<dbReference type="STRING" id="641238.SAMN04490244_11166"/>
<dbReference type="PROSITE" id="PS51352">
    <property type="entry name" value="THIOREDOXIN_2"/>
    <property type="match status" value="1"/>
</dbReference>
<reference evidence="6 7" key="1">
    <citation type="submission" date="2016-10" db="EMBL/GenBank/DDBJ databases">
        <authorList>
            <person name="de Groot N.N."/>
        </authorList>
    </citation>
    <scope>NUCLEOTIDE SEQUENCE [LARGE SCALE GENOMIC DNA]</scope>
    <source>
        <strain evidence="6 7">DSM 23042</strain>
    </source>
</reference>
<dbReference type="AlphaFoldDB" id="A0A1H9WJY6"/>
<evidence type="ECO:0000313" key="7">
    <source>
        <dbReference type="Proteomes" id="UP000198885"/>
    </source>
</evidence>
<feature type="binding site" evidence="3">
    <location>
        <position position="161"/>
    </location>
    <ligand>
        <name>Cu cation</name>
        <dbReference type="ChEBI" id="CHEBI:23378"/>
    </ligand>
</feature>
<keyword evidence="7" id="KW-1185">Reference proteome</keyword>
<dbReference type="GO" id="GO:0046872">
    <property type="term" value="F:metal ion binding"/>
    <property type="evidence" value="ECO:0007669"/>
    <property type="project" value="UniProtKB-KW"/>
</dbReference>
<name>A0A1H9WJY6_9RHOB</name>
<dbReference type="EMBL" id="FOGU01000011">
    <property type="protein sequence ID" value="SES34246.1"/>
    <property type="molecule type" value="Genomic_DNA"/>
</dbReference>
<sequence>MTRRGALRLGAAGAAMLAMGGCRDEDWYGRNVEGTLPDLDFTLTRASEGTTVTEESYRGQVVAMFFGFTFCPDICPMTLANLSALADRLGEDAAGLSILFVTVDPARDTLDQMGDYVANFTDRADGLRGTPDQLAALTRRLRVTYKVAEHEPGAMEYGVSHGKSVYVFGPDGEARVMLTSFDTAEADIDAAADDITRLLA</sequence>
<dbReference type="Pfam" id="PF02630">
    <property type="entry name" value="SCO1-SenC"/>
    <property type="match status" value="1"/>
</dbReference>
<feature type="binding site" evidence="3">
    <location>
        <position position="75"/>
    </location>
    <ligand>
        <name>Cu cation</name>
        <dbReference type="ChEBI" id="CHEBI:23378"/>
    </ligand>
</feature>
<dbReference type="PANTHER" id="PTHR12151:SF25">
    <property type="entry name" value="LINALOOL DEHYDRATASE_ISOMERASE DOMAIN-CONTAINING PROTEIN"/>
    <property type="match status" value="1"/>
</dbReference>
<feature type="disulfide bond" description="Redox-active" evidence="4">
    <location>
        <begin position="71"/>
        <end position="75"/>
    </location>
</feature>
<dbReference type="InterPro" id="IPR036249">
    <property type="entry name" value="Thioredoxin-like_sf"/>
</dbReference>
<dbReference type="Proteomes" id="UP000198885">
    <property type="component" value="Unassembled WGS sequence"/>
</dbReference>
<dbReference type="Gene3D" id="3.40.30.10">
    <property type="entry name" value="Glutaredoxin"/>
    <property type="match status" value="1"/>
</dbReference>
<evidence type="ECO:0000313" key="6">
    <source>
        <dbReference type="EMBL" id="SES34246.1"/>
    </source>
</evidence>
<organism evidence="6 7">
    <name type="scientific">Tranquillimonas rosea</name>
    <dbReference type="NCBI Taxonomy" id="641238"/>
    <lineage>
        <taxon>Bacteria</taxon>
        <taxon>Pseudomonadati</taxon>
        <taxon>Pseudomonadota</taxon>
        <taxon>Alphaproteobacteria</taxon>
        <taxon>Rhodobacterales</taxon>
        <taxon>Roseobacteraceae</taxon>
        <taxon>Tranquillimonas</taxon>
    </lineage>
</organism>
<dbReference type="PROSITE" id="PS51257">
    <property type="entry name" value="PROKAR_LIPOPROTEIN"/>
    <property type="match status" value="1"/>
</dbReference>
<dbReference type="InterPro" id="IPR013766">
    <property type="entry name" value="Thioredoxin_domain"/>
</dbReference>
<comment type="similarity">
    <text evidence="1">Belongs to the SCO1/2 family.</text>
</comment>
<dbReference type="PANTHER" id="PTHR12151">
    <property type="entry name" value="ELECTRON TRANSPORT PROTIN SCO1/SENC FAMILY MEMBER"/>
    <property type="match status" value="1"/>
</dbReference>
<dbReference type="SUPFAM" id="SSF52833">
    <property type="entry name" value="Thioredoxin-like"/>
    <property type="match status" value="1"/>
</dbReference>
<evidence type="ECO:0000256" key="4">
    <source>
        <dbReference type="PIRSR" id="PIRSR603782-2"/>
    </source>
</evidence>
<evidence type="ECO:0000256" key="3">
    <source>
        <dbReference type="PIRSR" id="PIRSR603782-1"/>
    </source>
</evidence>
<keyword evidence="3" id="KW-0479">Metal-binding</keyword>
<keyword evidence="2 3" id="KW-0186">Copper</keyword>
<protein>
    <submittedName>
        <fullName evidence="6">Protein SCO1/2</fullName>
    </submittedName>
</protein>
<dbReference type="InterPro" id="IPR003782">
    <property type="entry name" value="SCO1/SenC"/>
</dbReference>
<evidence type="ECO:0000256" key="2">
    <source>
        <dbReference type="ARBA" id="ARBA00023008"/>
    </source>
</evidence>
<feature type="binding site" evidence="3">
    <location>
        <position position="71"/>
    </location>
    <ligand>
        <name>Cu cation</name>
        <dbReference type="ChEBI" id="CHEBI:23378"/>
    </ligand>
</feature>
<gene>
    <name evidence="6" type="ORF">SAMN04490244_11166</name>
</gene>
<dbReference type="CDD" id="cd02968">
    <property type="entry name" value="SCO"/>
    <property type="match status" value="1"/>
</dbReference>
<evidence type="ECO:0000259" key="5">
    <source>
        <dbReference type="PROSITE" id="PS51352"/>
    </source>
</evidence>